<feature type="region of interest" description="Disordered" evidence="1">
    <location>
        <begin position="173"/>
        <end position="196"/>
    </location>
</feature>
<feature type="compositionally biased region" description="Basic and acidic residues" evidence="1">
    <location>
        <begin position="185"/>
        <end position="196"/>
    </location>
</feature>
<reference evidence="2 3" key="1">
    <citation type="submission" date="2020-01" db="EMBL/GenBank/DDBJ databases">
        <authorList>
            <person name="Easterwood J.C."/>
            <person name="Fast K.M."/>
            <person name="Kirkpatrick B.L."/>
            <person name="Caruso S.M."/>
            <person name="Garlena R.A."/>
            <person name="Russell D.A."/>
            <person name="Pope W.H."/>
            <person name="Jacobs-Sera D."/>
            <person name="Hatfull G.F."/>
        </authorList>
    </citation>
    <scope>NUCLEOTIDE SEQUENCE [LARGE SCALE GENOMIC DNA]</scope>
</reference>
<accession>A0A6G6XS46</accession>
<evidence type="ECO:0000313" key="3">
    <source>
        <dbReference type="Proteomes" id="UP000503558"/>
    </source>
</evidence>
<dbReference type="Pfam" id="PF25684">
    <property type="entry name" value="Mycobacteriophage_Gp53"/>
    <property type="match status" value="1"/>
</dbReference>
<gene>
    <name evidence="2" type="primary">42</name>
    <name evidence="2" type="ORF">SEA_DINGER_42</name>
</gene>
<dbReference type="InterPro" id="IPR057899">
    <property type="entry name" value="Gp53"/>
</dbReference>
<name>A0A6G6XS46_9CAUD</name>
<proteinExistence type="predicted"/>
<evidence type="ECO:0000313" key="2">
    <source>
        <dbReference type="EMBL" id="QIG61652.1"/>
    </source>
</evidence>
<dbReference type="Proteomes" id="UP000503558">
    <property type="component" value="Genome"/>
</dbReference>
<organism evidence="2 3">
    <name type="scientific">Rhodococcus phage Dinger</name>
    <dbReference type="NCBI Taxonomy" id="2708634"/>
    <lineage>
        <taxon>Viruses</taxon>
        <taxon>Duplodnaviria</taxon>
        <taxon>Heunggongvirae</taxon>
        <taxon>Uroviricota</taxon>
        <taxon>Caudoviricetes</taxon>
        <taxon>Rerduovirus</taxon>
        <taxon>Rhodococcus virus Takoda</taxon>
    </lineage>
</organism>
<evidence type="ECO:0000256" key="1">
    <source>
        <dbReference type="SAM" id="MobiDB-lite"/>
    </source>
</evidence>
<dbReference type="EMBL" id="MN945902">
    <property type="protein sequence ID" value="QIG61652.1"/>
    <property type="molecule type" value="Genomic_DNA"/>
</dbReference>
<protein>
    <submittedName>
        <fullName evidence="2">DNA binding protein</fullName>
    </submittedName>
</protein>
<sequence>MTIDSGMVVYDELKEQVVRASKNVSRLWSGIIEADDLEQRLWEHILQSPGTVRVLLEAKGDDRYGQIARLAHREASKERADYDVFTGQFYYSVEEVKTILGRILTQPGEVTAESMDAMDGLEALSYKNSGHLDVILRRYVDGEVLESSAERMRLSRALESLTELVNTVHKRNSVDHRMNGGPGARTEDLTIEPKDN</sequence>